<sequence length="156" mass="18116">MRNISDIIEEYLKQVLAGSNDKFIEIKRTDIAEKFQCVPSQINYVINTRFTVEKGFVVESKRGGGGYIRIIKVKTENYVHLIDQLLLLINDRISQGNAENVVLRLLDEQIISEREARIMLSVIDRTVLQVLDLPERDQLRAELLKGMIRTLKFRTR</sequence>
<feature type="domain" description="CtsR N-terminal HTH" evidence="9">
    <location>
        <begin position="3"/>
        <end position="74"/>
    </location>
</feature>
<evidence type="ECO:0000313" key="12">
    <source>
        <dbReference type="Proteomes" id="UP000054099"/>
    </source>
</evidence>
<feature type="domain" description="CtsR C-terminal dimerization" evidence="10">
    <location>
        <begin position="80"/>
        <end position="148"/>
    </location>
</feature>
<dbReference type="InterPro" id="IPR041908">
    <property type="entry name" value="CtsR_C_sf"/>
</dbReference>
<evidence type="ECO:0000256" key="2">
    <source>
        <dbReference type="ARBA" id="ARBA00014129"/>
    </source>
</evidence>
<proteinExistence type="inferred from homology"/>
<dbReference type="InterPro" id="IPR041473">
    <property type="entry name" value="CtsR_C"/>
</dbReference>
<evidence type="ECO:0000259" key="10">
    <source>
        <dbReference type="Pfam" id="PF17727"/>
    </source>
</evidence>
<gene>
    <name evidence="11" type="ORF">AS030_21505</name>
</gene>
<evidence type="ECO:0000256" key="4">
    <source>
        <dbReference type="ARBA" id="ARBA00023015"/>
    </source>
</evidence>
<dbReference type="RefSeq" id="WP_061975615.1">
    <property type="nucleotide sequence ID" value="NZ_CP126109.1"/>
</dbReference>
<protein>
    <recommendedName>
        <fullName evidence="2 8">Transcriptional regulator CtsR</fullName>
    </recommendedName>
</protein>
<keyword evidence="5" id="KW-0346">Stress response</keyword>
<dbReference type="Pfam" id="PF17727">
    <property type="entry name" value="CtsR_C"/>
    <property type="match status" value="1"/>
</dbReference>
<keyword evidence="3 8" id="KW-0678">Repressor</keyword>
<accession>A0A0V8IUF4</accession>
<dbReference type="PIRSF" id="PIRSF010607">
    <property type="entry name" value="Txn_repr_CtsR"/>
    <property type="match status" value="1"/>
</dbReference>
<evidence type="ECO:0000259" key="9">
    <source>
        <dbReference type="Pfam" id="PF05848"/>
    </source>
</evidence>
<dbReference type="OrthoDB" id="1680813at2"/>
<dbReference type="Gene3D" id="1.10.1200.150">
    <property type="entry name" value="Transcriptional regulator CtsR, C-terminal domain"/>
    <property type="match status" value="1"/>
</dbReference>
<dbReference type="FunFam" id="3.30.56.130:FF:000001">
    <property type="entry name" value="Transcriptional regulator CtsR"/>
    <property type="match status" value="1"/>
</dbReference>
<dbReference type="InterPro" id="IPR040465">
    <property type="entry name" value="CtsR_N"/>
</dbReference>
<comment type="caution">
    <text evidence="11">The sequence shown here is derived from an EMBL/GenBank/DDBJ whole genome shotgun (WGS) entry which is preliminary data.</text>
</comment>
<evidence type="ECO:0000313" key="11">
    <source>
        <dbReference type="EMBL" id="KSU78407.1"/>
    </source>
</evidence>
<reference evidence="11 12" key="1">
    <citation type="journal article" date="2014" name="Antonie Van Leeuwenhoek">
        <title>Fictibacillus enclensis sp. nov., isolated from marine sediment.</title>
        <authorList>
            <person name="Dastager S.G."/>
            <person name="Mawlankar R."/>
            <person name="Srinivasan K."/>
            <person name="Tang S.K."/>
            <person name="Lee J.C."/>
            <person name="Ramana V.V."/>
            <person name="Shouche Y.S."/>
        </authorList>
    </citation>
    <scope>NUCLEOTIDE SEQUENCE [LARGE SCALE GENOMIC DNA]</scope>
    <source>
        <strain evidence="11 12">NIO-1003</strain>
    </source>
</reference>
<evidence type="ECO:0000256" key="5">
    <source>
        <dbReference type="ARBA" id="ARBA00023016"/>
    </source>
</evidence>
<comment type="similarity">
    <text evidence="1 8">Belongs to the CtsR family.</text>
</comment>
<dbReference type="Gene3D" id="3.30.56.130">
    <property type="entry name" value="Transcriptional regulator CtsR, winged HTH domain"/>
    <property type="match status" value="1"/>
</dbReference>
<evidence type="ECO:0000256" key="8">
    <source>
        <dbReference type="PIRNR" id="PIRNR010607"/>
    </source>
</evidence>
<evidence type="ECO:0000256" key="6">
    <source>
        <dbReference type="ARBA" id="ARBA00023125"/>
    </source>
</evidence>
<dbReference type="Proteomes" id="UP000054099">
    <property type="component" value="Unassembled WGS sequence"/>
</dbReference>
<evidence type="ECO:0000256" key="1">
    <source>
        <dbReference type="ARBA" id="ARBA00010189"/>
    </source>
</evidence>
<keyword evidence="6 8" id="KW-0238">DNA-binding</keyword>
<dbReference type="GO" id="GO:0006355">
    <property type="term" value="P:regulation of DNA-templated transcription"/>
    <property type="evidence" value="ECO:0007669"/>
    <property type="project" value="UniProtKB-UniRule"/>
</dbReference>
<organism evidence="11 12">
    <name type="scientific">Fictibacillus enclensis</name>
    <dbReference type="NCBI Taxonomy" id="1017270"/>
    <lineage>
        <taxon>Bacteria</taxon>
        <taxon>Bacillati</taxon>
        <taxon>Bacillota</taxon>
        <taxon>Bacilli</taxon>
        <taxon>Bacillales</taxon>
        <taxon>Fictibacillaceae</taxon>
        <taxon>Fictibacillus</taxon>
    </lineage>
</organism>
<evidence type="ECO:0000256" key="7">
    <source>
        <dbReference type="ARBA" id="ARBA00023163"/>
    </source>
</evidence>
<name>A0A0V8IUF4_9BACL</name>
<dbReference type="InterPro" id="IPR041902">
    <property type="entry name" value="CtsR_N_sf"/>
</dbReference>
<dbReference type="EMBL" id="LNQN01000009">
    <property type="protein sequence ID" value="KSU78407.1"/>
    <property type="molecule type" value="Genomic_DNA"/>
</dbReference>
<evidence type="ECO:0000256" key="3">
    <source>
        <dbReference type="ARBA" id="ARBA00022491"/>
    </source>
</evidence>
<keyword evidence="4 8" id="KW-0805">Transcription regulation</keyword>
<dbReference type="GO" id="GO:0003677">
    <property type="term" value="F:DNA binding"/>
    <property type="evidence" value="ECO:0007669"/>
    <property type="project" value="UniProtKB-UniRule"/>
</dbReference>
<dbReference type="AlphaFoldDB" id="A0A0V8IUF4"/>
<dbReference type="Pfam" id="PF05848">
    <property type="entry name" value="CtsR"/>
    <property type="match status" value="1"/>
</dbReference>
<keyword evidence="12" id="KW-1185">Reference proteome</keyword>
<dbReference type="InterPro" id="IPR008463">
    <property type="entry name" value="CtsR"/>
</dbReference>
<keyword evidence="7 8" id="KW-0804">Transcription</keyword>